<evidence type="ECO:0000313" key="3">
    <source>
        <dbReference type="EMBL" id="MFC3625906.1"/>
    </source>
</evidence>
<name>A0ABV7TT47_9NEIS</name>
<organism evidence="3 4">
    <name type="scientific">Vogesella amnigena</name>
    <dbReference type="NCBI Taxonomy" id="1507449"/>
    <lineage>
        <taxon>Bacteria</taxon>
        <taxon>Pseudomonadati</taxon>
        <taxon>Pseudomonadota</taxon>
        <taxon>Betaproteobacteria</taxon>
        <taxon>Neisseriales</taxon>
        <taxon>Chromobacteriaceae</taxon>
        <taxon>Vogesella</taxon>
    </lineage>
</organism>
<dbReference type="SMART" id="SM00448">
    <property type="entry name" value="REC"/>
    <property type="match status" value="1"/>
</dbReference>
<evidence type="ECO:0000256" key="1">
    <source>
        <dbReference type="PROSITE-ProRule" id="PRU00169"/>
    </source>
</evidence>
<dbReference type="InterPro" id="IPR001789">
    <property type="entry name" value="Sig_transdc_resp-reg_receiver"/>
</dbReference>
<reference evidence="4" key="1">
    <citation type="journal article" date="2019" name="Int. J. Syst. Evol. Microbiol.">
        <title>The Global Catalogue of Microorganisms (GCM) 10K type strain sequencing project: providing services to taxonomists for standard genome sequencing and annotation.</title>
        <authorList>
            <consortium name="The Broad Institute Genomics Platform"/>
            <consortium name="The Broad Institute Genome Sequencing Center for Infectious Disease"/>
            <person name="Wu L."/>
            <person name="Ma J."/>
        </authorList>
    </citation>
    <scope>NUCLEOTIDE SEQUENCE [LARGE SCALE GENOMIC DNA]</scope>
    <source>
        <strain evidence="4">KCTC 42195</strain>
    </source>
</reference>
<dbReference type="PANTHER" id="PTHR43228:SF1">
    <property type="entry name" value="TWO-COMPONENT RESPONSE REGULATOR ARR22"/>
    <property type="match status" value="1"/>
</dbReference>
<keyword evidence="4" id="KW-1185">Reference proteome</keyword>
<evidence type="ECO:0000259" key="2">
    <source>
        <dbReference type="PROSITE" id="PS50110"/>
    </source>
</evidence>
<dbReference type="PANTHER" id="PTHR43228">
    <property type="entry name" value="TWO-COMPONENT RESPONSE REGULATOR"/>
    <property type="match status" value="1"/>
</dbReference>
<accession>A0ABV7TT47</accession>
<dbReference type="EMBL" id="JBHRYH010000016">
    <property type="protein sequence ID" value="MFC3625906.1"/>
    <property type="molecule type" value="Genomic_DNA"/>
</dbReference>
<dbReference type="Gene3D" id="3.40.50.2300">
    <property type="match status" value="1"/>
</dbReference>
<dbReference type="SUPFAM" id="SSF52172">
    <property type="entry name" value="CheY-like"/>
    <property type="match status" value="1"/>
</dbReference>
<sequence length="237" mass="26439">MKLAYDKLRVLVVDDQMLVRSLIVRTLRELGVSEENIHQAVDGATAKRALDAKTVDIVLCDLQMEPINGMDLLKEIRCGMTLNASTLPFVFLSGHAEREVILLAARLHADGFVIKPPKPAELERHLLEAMSRQRPEPDPFAYCNIPTGTRHDKYLFSELIAEAAQRMDDDQTPVESMTLEQVKAGSILGADLRSQDGHLLLQRGAVITRTQLRVLREFGDRFGVTSMVLVRPQDGQG</sequence>
<dbReference type="InterPro" id="IPR052048">
    <property type="entry name" value="ST_Response_Regulator"/>
</dbReference>
<dbReference type="RefSeq" id="WP_390277893.1">
    <property type="nucleotide sequence ID" value="NZ_JBHRYH010000016.1"/>
</dbReference>
<protein>
    <submittedName>
        <fullName evidence="3">Response regulator</fullName>
    </submittedName>
</protein>
<proteinExistence type="predicted"/>
<keyword evidence="1" id="KW-0597">Phosphoprotein</keyword>
<comment type="caution">
    <text evidence="3">The sequence shown here is derived from an EMBL/GenBank/DDBJ whole genome shotgun (WGS) entry which is preliminary data.</text>
</comment>
<dbReference type="Pfam" id="PF00072">
    <property type="entry name" value="Response_reg"/>
    <property type="match status" value="1"/>
</dbReference>
<evidence type="ECO:0000313" key="4">
    <source>
        <dbReference type="Proteomes" id="UP001595636"/>
    </source>
</evidence>
<dbReference type="InterPro" id="IPR011006">
    <property type="entry name" value="CheY-like_superfamily"/>
</dbReference>
<gene>
    <name evidence="3" type="ORF">ACFOKJ_07115</name>
</gene>
<dbReference type="Proteomes" id="UP001595636">
    <property type="component" value="Unassembled WGS sequence"/>
</dbReference>
<feature type="modified residue" description="4-aspartylphosphate" evidence="1">
    <location>
        <position position="61"/>
    </location>
</feature>
<feature type="domain" description="Response regulatory" evidence="2">
    <location>
        <begin position="9"/>
        <end position="130"/>
    </location>
</feature>
<dbReference type="PROSITE" id="PS50110">
    <property type="entry name" value="RESPONSE_REGULATORY"/>
    <property type="match status" value="1"/>
</dbReference>